<keyword evidence="2 7" id="KW-0812">Transmembrane</keyword>
<evidence type="ECO:0000256" key="5">
    <source>
        <dbReference type="ARBA" id="ARBA00023157"/>
    </source>
</evidence>
<evidence type="ECO:0000256" key="6">
    <source>
        <dbReference type="ARBA" id="ARBA00023239"/>
    </source>
</evidence>
<gene>
    <name evidence="9" type="ORF">SAMN05421640_2855</name>
</gene>
<keyword evidence="10" id="KW-1185">Reference proteome</keyword>
<dbReference type="AlphaFoldDB" id="A0A239KSM6"/>
<evidence type="ECO:0000256" key="1">
    <source>
        <dbReference type="ARBA" id="ARBA00004127"/>
    </source>
</evidence>
<dbReference type="GO" id="GO:0012505">
    <property type="term" value="C:endomembrane system"/>
    <property type="evidence" value="ECO:0007669"/>
    <property type="project" value="UniProtKB-SubCell"/>
</dbReference>
<evidence type="ECO:0000256" key="3">
    <source>
        <dbReference type="ARBA" id="ARBA00022989"/>
    </source>
</evidence>
<dbReference type="SMART" id="SM00752">
    <property type="entry name" value="HTTM"/>
    <property type="match status" value="1"/>
</dbReference>
<feature type="transmembrane region" description="Helical" evidence="7">
    <location>
        <begin position="204"/>
        <end position="225"/>
    </location>
</feature>
<sequence length="439" mass="51192">MLTTARSFLGTHVDNSPLILFRIIFGFLAAAESYGAILTGWVQKAFIDPKFTFTMIGFEWLQPLEGNGMIYYFLIMGTAALFIMLGFFYRASTFVFFSMWTMVYLMQKTHYNNHYYLLVLLSAAMIILPAHKSRSLDAKLGLTIPQNTCARICHWFFIIQIVIVYLYASIHKMHWDWLEARPIGIWFSHKANYWLIGPLLQEKWFQLVIAWGGVVYDGVIVFLLLHPKTRKIGFILSIIFNLFNSFVFQIGIFPYLMIGLTVFFFPPETIQSTFFKKKPKVYPVRKQLSKGWTYVLSAYFILQILLPLRHHLIKGDVAFTEEGHRLSWRMMLRVKSGSIRMYVEDIAAGKRERVRLSNYLTRDQQSSLMVQPDMIWQFAQRLKDEYAEKGQNVAVFANAKVSLNGHPSKPLIDENVDLAKVSWEPFRHSDWILIHEEND</sequence>
<evidence type="ECO:0000256" key="7">
    <source>
        <dbReference type="SAM" id="Phobius"/>
    </source>
</evidence>
<feature type="transmembrane region" description="Helical" evidence="7">
    <location>
        <begin position="20"/>
        <end position="42"/>
    </location>
</feature>
<evidence type="ECO:0000256" key="4">
    <source>
        <dbReference type="ARBA" id="ARBA00023136"/>
    </source>
</evidence>
<evidence type="ECO:0000256" key="2">
    <source>
        <dbReference type="ARBA" id="ARBA00022692"/>
    </source>
</evidence>
<dbReference type="PANTHER" id="PTHR12639">
    <property type="entry name" value="VITAMIN K-DEPENDENT GAMMA-CARBOXYLASE"/>
    <property type="match status" value="1"/>
</dbReference>
<feature type="transmembrane region" description="Helical" evidence="7">
    <location>
        <begin position="232"/>
        <end position="265"/>
    </location>
</feature>
<feature type="transmembrane region" description="Helical" evidence="7">
    <location>
        <begin position="152"/>
        <end position="170"/>
    </location>
</feature>
<evidence type="ECO:0000313" key="10">
    <source>
        <dbReference type="Proteomes" id="UP000198393"/>
    </source>
</evidence>
<keyword evidence="3 7" id="KW-1133">Transmembrane helix</keyword>
<proteinExistence type="predicted"/>
<dbReference type="RefSeq" id="WP_089357531.1">
    <property type="nucleotide sequence ID" value="NZ_FZPD01000004.1"/>
</dbReference>
<keyword evidence="5" id="KW-1015">Disulfide bond</keyword>
<dbReference type="Proteomes" id="UP000198393">
    <property type="component" value="Unassembled WGS sequence"/>
</dbReference>
<dbReference type="PANTHER" id="PTHR12639:SF7">
    <property type="entry name" value="HTTM DOMAIN-CONTAINING PROTEIN"/>
    <property type="match status" value="1"/>
</dbReference>
<evidence type="ECO:0000313" key="9">
    <source>
        <dbReference type="EMBL" id="SNT20678.1"/>
    </source>
</evidence>
<dbReference type="OrthoDB" id="341137at2"/>
<feature type="transmembrane region" description="Helical" evidence="7">
    <location>
        <begin position="70"/>
        <end position="89"/>
    </location>
</feature>
<dbReference type="InterPro" id="IPR011020">
    <property type="entry name" value="HTTM-like"/>
</dbReference>
<keyword evidence="6" id="KW-0456">Lyase</keyword>
<dbReference type="InterPro" id="IPR007782">
    <property type="entry name" value="VKG_COase"/>
</dbReference>
<dbReference type="GO" id="GO:0019842">
    <property type="term" value="F:vitamin binding"/>
    <property type="evidence" value="ECO:0007669"/>
    <property type="project" value="TreeGrafter"/>
</dbReference>
<organism evidence="9 10">
    <name type="scientific">Ekhidna lutea</name>
    <dbReference type="NCBI Taxonomy" id="447679"/>
    <lineage>
        <taxon>Bacteria</taxon>
        <taxon>Pseudomonadati</taxon>
        <taxon>Bacteroidota</taxon>
        <taxon>Cytophagia</taxon>
        <taxon>Cytophagales</taxon>
        <taxon>Reichenbachiellaceae</taxon>
        <taxon>Ekhidna</taxon>
    </lineage>
</organism>
<feature type="domain" description="HTTM-like" evidence="8">
    <location>
        <begin position="10"/>
        <end position="269"/>
    </location>
</feature>
<protein>
    <submittedName>
        <fullName evidence="9">Vitamin K-dependent gamma-carboxylase</fullName>
    </submittedName>
</protein>
<reference evidence="9 10" key="1">
    <citation type="submission" date="2017-06" db="EMBL/GenBank/DDBJ databases">
        <authorList>
            <person name="Kim H.J."/>
            <person name="Triplett B.A."/>
        </authorList>
    </citation>
    <scope>NUCLEOTIDE SEQUENCE [LARGE SCALE GENOMIC DNA]</scope>
    <source>
        <strain evidence="9 10">DSM 19307</strain>
    </source>
</reference>
<feature type="transmembrane region" description="Helical" evidence="7">
    <location>
        <begin position="114"/>
        <end position="131"/>
    </location>
</feature>
<name>A0A239KSM6_EKHLU</name>
<dbReference type="Pfam" id="PF05090">
    <property type="entry name" value="HTTM"/>
    <property type="match status" value="1"/>
</dbReference>
<comment type="subcellular location">
    <subcellularLocation>
        <location evidence="1">Endomembrane system</location>
        <topology evidence="1">Multi-pass membrane protein</topology>
    </subcellularLocation>
</comment>
<accession>A0A239KSM6</accession>
<dbReference type="InterPro" id="IPR053935">
    <property type="entry name" value="VKGC_lumenal_dom"/>
</dbReference>
<dbReference type="GO" id="GO:0008488">
    <property type="term" value="F:gamma-glutamyl carboxylase activity"/>
    <property type="evidence" value="ECO:0007669"/>
    <property type="project" value="InterPro"/>
</dbReference>
<keyword evidence="4 7" id="KW-0472">Membrane</keyword>
<dbReference type="Pfam" id="PF22777">
    <property type="entry name" value="VKGC_lumenal_dom"/>
    <property type="match status" value="1"/>
</dbReference>
<dbReference type="InterPro" id="IPR053934">
    <property type="entry name" value="HTTM_dom"/>
</dbReference>
<dbReference type="EMBL" id="FZPD01000004">
    <property type="protein sequence ID" value="SNT20678.1"/>
    <property type="molecule type" value="Genomic_DNA"/>
</dbReference>
<evidence type="ECO:0000259" key="8">
    <source>
        <dbReference type="SMART" id="SM00752"/>
    </source>
</evidence>